<organism evidence="4 5">
    <name type="scientific">Idiomarina xiamenensis 10-D-4</name>
    <dbReference type="NCBI Taxonomy" id="740709"/>
    <lineage>
        <taxon>Bacteria</taxon>
        <taxon>Pseudomonadati</taxon>
        <taxon>Pseudomonadota</taxon>
        <taxon>Gammaproteobacteria</taxon>
        <taxon>Alteromonadales</taxon>
        <taxon>Idiomarinaceae</taxon>
        <taxon>Idiomarina</taxon>
    </lineage>
</organism>
<dbReference type="Pfam" id="PF17148">
    <property type="entry name" value="DUF5117"/>
    <property type="match status" value="1"/>
</dbReference>
<dbReference type="InterPro" id="IPR024079">
    <property type="entry name" value="MetalloPept_cat_dom_sf"/>
</dbReference>
<dbReference type="GO" id="GO:0008237">
    <property type="term" value="F:metallopeptidase activity"/>
    <property type="evidence" value="ECO:0007669"/>
    <property type="project" value="InterPro"/>
</dbReference>
<evidence type="ECO:0000313" key="5">
    <source>
        <dbReference type="Proteomes" id="UP000014115"/>
    </source>
</evidence>
<dbReference type="STRING" id="740709.A10D4_06866"/>
<comment type="caution">
    <text evidence="4">The sequence shown here is derived from an EMBL/GenBank/DDBJ whole genome shotgun (WGS) entry which is preliminary data.</text>
</comment>
<dbReference type="PANTHER" id="PTHR38478:SF1">
    <property type="entry name" value="ZINC DEPENDENT METALLOPROTEASE DOMAIN LIPOPROTEIN"/>
    <property type="match status" value="1"/>
</dbReference>
<dbReference type="InterPro" id="IPR033413">
    <property type="entry name" value="DUF5117"/>
</dbReference>
<dbReference type="InterPro" id="IPR034032">
    <property type="entry name" value="Zn_MMP-like_bac"/>
</dbReference>
<evidence type="ECO:0000256" key="1">
    <source>
        <dbReference type="SAM" id="SignalP"/>
    </source>
</evidence>
<dbReference type="Gene3D" id="3.40.390.10">
    <property type="entry name" value="Collagenase (Catalytic Domain)"/>
    <property type="match status" value="1"/>
</dbReference>
<dbReference type="EMBL" id="AMRG01000007">
    <property type="protein sequence ID" value="EKE83847.1"/>
    <property type="molecule type" value="Genomic_DNA"/>
</dbReference>
<protein>
    <submittedName>
        <fullName evidence="4">Extracellular metal-dependent peptidase</fullName>
    </submittedName>
</protein>
<dbReference type="Proteomes" id="UP000014115">
    <property type="component" value="Unassembled WGS sequence"/>
</dbReference>
<keyword evidence="1" id="KW-0732">Signal</keyword>
<dbReference type="SUPFAM" id="SSF55486">
    <property type="entry name" value="Metalloproteases ('zincins'), catalytic domain"/>
    <property type="match status" value="1"/>
</dbReference>
<dbReference type="RefSeq" id="WP_008488553.1">
    <property type="nucleotide sequence ID" value="NZ_AMRG01000007.1"/>
</dbReference>
<accession>K2KB91</accession>
<dbReference type="InterPro" id="IPR032534">
    <property type="entry name" value="EcxA_zinc-bd"/>
</dbReference>
<reference evidence="4 5" key="1">
    <citation type="journal article" date="2012" name="J. Bacteriol.">
        <title>Genome Sequence of Idiomarina xiamenensis Type Strain 10-D-4.</title>
        <authorList>
            <person name="Lai Q."/>
            <person name="Wang L."/>
            <person name="Wang W."/>
            <person name="Shao Z."/>
        </authorList>
    </citation>
    <scope>NUCLEOTIDE SEQUENCE [LARGE SCALE GENOMIC DNA]</scope>
    <source>
        <strain evidence="4 5">10-D-4</strain>
    </source>
</reference>
<keyword evidence="5" id="KW-1185">Reference proteome</keyword>
<dbReference type="Pfam" id="PF16313">
    <property type="entry name" value="DUF4953"/>
    <property type="match status" value="1"/>
</dbReference>
<name>K2KB91_9GAMM</name>
<feature type="chain" id="PRO_5003862210" evidence="1">
    <location>
        <begin position="20"/>
        <end position="795"/>
    </location>
</feature>
<dbReference type="PANTHER" id="PTHR38478">
    <property type="entry name" value="PEPTIDASE M1A AND M12B"/>
    <property type="match status" value="1"/>
</dbReference>
<gene>
    <name evidence="4" type="ORF">A10D4_06866</name>
</gene>
<feature type="domain" description="DUF5117" evidence="3">
    <location>
        <begin position="84"/>
        <end position="276"/>
    </location>
</feature>
<dbReference type="CDD" id="cd04276">
    <property type="entry name" value="ZnMc_MMP_like_2"/>
    <property type="match status" value="1"/>
</dbReference>
<dbReference type="PATRIC" id="fig|740709.3.peg.1397"/>
<dbReference type="AlphaFoldDB" id="K2KB91"/>
<dbReference type="eggNOG" id="COG1913">
    <property type="taxonomic scope" value="Bacteria"/>
</dbReference>
<sequence length="795" mass="87961">MYRSLLLALLLLLPIGAQAATAEQLPTIDDYVAGMQTETGYFSFYYDNNNDRVLLQVPKNTTQFILQTSLPWGLGSNDIGLDRGQLGDTRLAAFEQHGQRVLLRQFNTEFRANTDNAAERASIDQAFADSVLWGFDAVAASDAYLLIDYTPYLLSDVHGVSQSLAASQQGQYRVDSSRSAVYLARSKAFPKNTELEAMLTFVGEASGQYVRDVAANADAITLHLHHSFIELPDDNYSPRRFMTNSGFWSVGYQDYAAPLGEPLRQQFIPRHRLQKKDPLASTSEAVQPIIYYLDAGVPEPVKGALLDGAKWWNQAFTAIGYRDAFQVKVLPADADPMDVRYNVIQWVHRATRGWSYGSSIIDPRTGEIIKGHVTLGSLRIRQDMAIAQALLSPFSSAKSEQQLKQAIEQMALARIRQLSAHEIGHTLGIAHNFAASVSDRASVMDYPHPLVSIDTDGSLSLAQAYDSGMGVWDKQVIAYGYSDFGVISDETALLKRILRESKALGLQFISDADARPLSGAHPDAHLWDNGSDAVTELERVLAVRDVALAQFGLDTLPADQPVSRLRQLLVPIYLLHRYQTEATAKMLGGFDYSYAVKGDDLSKVGAVNARQQRLALQQLKQTLSVEVLKLPSSIEKLLLPHAYGDRANRENFNGRMGLVPDPVSMAEVGAQLTAQSVFNSARLNRLAWQHQQDDGVPAPSMVADTLLTVNDLEQSALSQRIHFVVLNALVEVLDDNSLAPEVRASLWRYLTQYQQRLNKNDDYQGYIQQQLGAYLDGGEWSVNYTPRAIPPGSPI</sequence>
<proteinExistence type="predicted"/>
<dbReference type="OrthoDB" id="9776599at2"/>
<evidence type="ECO:0000259" key="2">
    <source>
        <dbReference type="Pfam" id="PF16313"/>
    </source>
</evidence>
<feature type="domain" description="EcxA zinc-binding" evidence="2">
    <location>
        <begin position="408"/>
        <end position="697"/>
    </location>
</feature>
<evidence type="ECO:0000313" key="4">
    <source>
        <dbReference type="EMBL" id="EKE83847.1"/>
    </source>
</evidence>
<feature type="signal peptide" evidence="1">
    <location>
        <begin position="1"/>
        <end position="19"/>
    </location>
</feature>
<evidence type="ECO:0000259" key="3">
    <source>
        <dbReference type="Pfam" id="PF17148"/>
    </source>
</evidence>